<dbReference type="Gene3D" id="3.30.230.10">
    <property type="match status" value="1"/>
</dbReference>
<evidence type="ECO:0000256" key="1">
    <source>
        <dbReference type="SAM" id="MobiDB-lite"/>
    </source>
</evidence>
<evidence type="ECO:0000313" key="3">
    <source>
        <dbReference type="Proteomes" id="UP000799429"/>
    </source>
</evidence>
<keyword evidence="3" id="KW-1185">Reference proteome</keyword>
<feature type="compositionally biased region" description="Basic and acidic residues" evidence="1">
    <location>
        <begin position="167"/>
        <end position="182"/>
    </location>
</feature>
<gene>
    <name evidence="2" type="ORF">M501DRAFT_1015832</name>
</gene>
<dbReference type="OrthoDB" id="5238363at2759"/>
<comment type="caution">
    <text evidence="2">The sequence shown here is derived from an EMBL/GenBank/DDBJ whole genome shotgun (WGS) entry which is preliminary data.</text>
</comment>
<proteinExistence type="predicted"/>
<protein>
    <submittedName>
        <fullName evidence="2">Uncharacterized protein</fullName>
    </submittedName>
</protein>
<evidence type="ECO:0000313" key="2">
    <source>
        <dbReference type="EMBL" id="KAF2839739.1"/>
    </source>
</evidence>
<dbReference type="InterPro" id="IPR014721">
    <property type="entry name" value="Ribsml_uS5_D2-typ_fold_subgr"/>
</dbReference>
<dbReference type="EMBL" id="MU006094">
    <property type="protein sequence ID" value="KAF2839739.1"/>
    <property type="molecule type" value="Genomic_DNA"/>
</dbReference>
<dbReference type="InterPro" id="IPR020568">
    <property type="entry name" value="Ribosomal_Su5_D2-typ_SF"/>
</dbReference>
<dbReference type="Proteomes" id="UP000799429">
    <property type="component" value="Unassembled WGS sequence"/>
</dbReference>
<reference evidence="2" key="1">
    <citation type="journal article" date="2020" name="Stud. Mycol.">
        <title>101 Dothideomycetes genomes: a test case for predicting lifestyles and emergence of pathogens.</title>
        <authorList>
            <person name="Haridas S."/>
            <person name="Albert R."/>
            <person name="Binder M."/>
            <person name="Bloem J."/>
            <person name="Labutti K."/>
            <person name="Salamov A."/>
            <person name="Andreopoulos B."/>
            <person name="Baker S."/>
            <person name="Barry K."/>
            <person name="Bills G."/>
            <person name="Bluhm B."/>
            <person name="Cannon C."/>
            <person name="Castanera R."/>
            <person name="Culley D."/>
            <person name="Daum C."/>
            <person name="Ezra D."/>
            <person name="Gonzalez J."/>
            <person name="Henrissat B."/>
            <person name="Kuo A."/>
            <person name="Liang C."/>
            <person name="Lipzen A."/>
            <person name="Lutzoni F."/>
            <person name="Magnuson J."/>
            <person name="Mondo S."/>
            <person name="Nolan M."/>
            <person name="Ohm R."/>
            <person name="Pangilinan J."/>
            <person name="Park H.-J."/>
            <person name="Ramirez L."/>
            <person name="Alfaro M."/>
            <person name="Sun H."/>
            <person name="Tritt A."/>
            <person name="Yoshinaga Y."/>
            <person name="Zwiers L.-H."/>
            <person name="Turgeon B."/>
            <person name="Goodwin S."/>
            <person name="Spatafora J."/>
            <person name="Crous P."/>
            <person name="Grigoriev I."/>
        </authorList>
    </citation>
    <scope>NUCLEOTIDE SEQUENCE</scope>
    <source>
        <strain evidence="2">CBS 101060</strain>
    </source>
</reference>
<sequence>MRVPNNLNTLMRETDYLKYIKAPASGSYNARYSPRPAMGMAARDIIREPFNPLIIRTRRSYESRDTETLWWQIRVGLDISKKRVVRSWCKRRLREAFIEALKGRGLDANGRRLETAKPGLKGSLVFVGRPNLLTVKFEQLKMDCKTLMDTLQRQNPRLDIRAAPLQQHDKSEQSKSRWRGDEAGEEVGSCSQELAK</sequence>
<accession>A0A9P4SC40</accession>
<feature type="region of interest" description="Disordered" evidence="1">
    <location>
        <begin position="159"/>
        <end position="196"/>
    </location>
</feature>
<organism evidence="2 3">
    <name type="scientific">Patellaria atrata CBS 101060</name>
    <dbReference type="NCBI Taxonomy" id="1346257"/>
    <lineage>
        <taxon>Eukaryota</taxon>
        <taxon>Fungi</taxon>
        <taxon>Dikarya</taxon>
        <taxon>Ascomycota</taxon>
        <taxon>Pezizomycotina</taxon>
        <taxon>Dothideomycetes</taxon>
        <taxon>Dothideomycetes incertae sedis</taxon>
        <taxon>Patellariales</taxon>
        <taxon>Patellariaceae</taxon>
        <taxon>Patellaria</taxon>
    </lineage>
</organism>
<name>A0A9P4SC40_9PEZI</name>
<dbReference type="SUPFAM" id="SSF54211">
    <property type="entry name" value="Ribosomal protein S5 domain 2-like"/>
    <property type="match status" value="1"/>
</dbReference>
<dbReference type="AlphaFoldDB" id="A0A9P4SC40"/>